<dbReference type="InterPro" id="IPR046289">
    <property type="entry name" value="DUF6326"/>
</dbReference>
<evidence type="ECO:0000256" key="1">
    <source>
        <dbReference type="SAM" id="Phobius"/>
    </source>
</evidence>
<gene>
    <name evidence="2" type="ORF">GWK10_08735</name>
</gene>
<evidence type="ECO:0008006" key="4">
    <source>
        <dbReference type="Google" id="ProtNLM"/>
    </source>
</evidence>
<dbReference type="AlphaFoldDB" id="A0A6M0CHG9"/>
<feature type="transmembrane region" description="Helical" evidence="1">
    <location>
        <begin position="50"/>
        <end position="70"/>
    </location>
</feature>
<keyword evidence="1" id="KW-0472">Membrane</keyword>
<evidence type="ECO:0000313" key="2">
    <source>
        <dbReference type="EMBL" id="NER17295.1"/>
    </source>
</evidence>
<proteinExistence type="predicted"/>
<dbReference type="Proteomes" id="UP000474296">
    <property type="component" value="Unassembled WGS sequence"/>
</dbReference>
<reference evidence="2 3" key="1">
    <citation type="submission" date="2020-01" db="EMBL/GenBank/DDBJ databases">
        <title>Spongiivirga citrea KCTC 32990T.</title>
        <authorList>
            <person name="Wang G."/>
        </authorList>
    </citation>
    <scope>NUCLEOTIDE SEQUENCE [LARGE SCALE GENOMIC DNA]</scope>
    <source>
        <strain evidence="2 3">KCTC 32990</strain>
    </source>
</reference>
<dbReference type="EMBL" id="JAABOQ010000003">
    <property type="protein sequence ID" value="NER17295.1"/>
    <property type="molecule type" value="Genomic_DNA"/>
</dbReference>
<evidence type="ECO:0000313" key="3">
    <source>
        <dbReference type="Proteomes" id="UP000474296"/>
    </source>
</evidence>
<dbReference type="Pfam" id="PF19851">
    <property type="entry name" value="DUF6326"/>
    <property type="match status" value="1"/>
</dbReference>
<protein>
    <recommendedName>
        <fullName evidence="4">DoxX family protein</fullName>
    </recommendedName>
</protein>
<keyword evidence="3" id="KW-1185">Reference proteome</keyword>
<comment type="caution">
    <text evidence="2">The sequence shown here is derived from an EMBL/GenBank/DDBJ whole genome shotgun (WGS) entry which is preliminary data.</text>
</comment>
<sequence>MNTQNTDPRVLLSTLWIVILFNMIIRDLHEFLREGYIEQMMTLNIPQTTMLLYGFIAQIPILMILLSRTLKNKANKWYNTVAATIASLGILSTLPTADMDDIFFVVVENILLLIILRIAWKLPPSEKIITSKNKL</sequence>
<feature type="transmembrane region" description="Helical" evidence="1">
    <location>
        <begin position="77"/>
        <end position="96"/>
    </location>
</feature>
<name>A0A6M0CHG9_9FLAO</name>
<keyword evidence="1" id="KW-1133">Transmembrane helix</keyword>
<organism evidence="2 3">
    <name type="scientific">Spongiivirga citrea</name>
    <dbReference type="NCBI Taxonomy" id="1481457"/>
    <lineage>
        <taxon>Bacteria</taxon>
        <taxon>Pseudomonadati</taxon>
        <taxon>Bacteroidota</taxon>
        <taxon>Flavobacteriia</taxon>
        <taxon>Flavobacteriales</taxon>
        <taxon>Flavobacteriaceae</taxon>
        <taxon>Spongiivirga</taxon>
    </lineage>
</organism>
<keyword evidence="1" id="KW-0812">Transmembrane</keyword>
<feature type="transmembrane region" description="Helical" evidence="1">
    <location>
        <begin position="102"/>
        <end position="120"/>
    </location>
</feature>
<accession>A0A6M0CHG9</accession>
<dbReference type="RefSeq" id="WP_164031643.1">
    <property type="nucleotide sequence ID" value="NZ_JAABOQ010000003.1"/>
</dbReference>